<reference evidence="2" key="1">
    <citation type="submission" date="2015-08" db="EMBL/GenBank/DDBJ databases">
        <title>Comparative genomics of the Campylobacter concisus group.</title>
        <authorList>
            <person name="Miller W.G."/>
            <person name="Yee E."/>
            <person name="Chapman M.H."/>
            <person name="Huynh S."/>
            <person name="Bono J.L."/>
            <person name="On S.L.W."/>
            <person name="St Leger J."/>
            <person name="Foster G."/>
            <person name="Parker C.T."/>
        </authorList>
    </citation>
    <scope>NUCLEOTIDE SEQUENCE [LARGE SCALE GENOMIC DNA]</scope>
    <source>
        <strain evidence="2">ATCC 33237</strain>
    </source>
</reference>
<gene>
    <name evidence="1" type="ORF">CCON33237_1562</name>
</gene>
<dbReference type="KEGG" id="ccoc:CCON33237_1562"/>
<name>A0A0M4TCI1_9BACT</name>
<dbReference type="GeneID" id="28663240"/>
<dbReference type="AlphaFoldDB" id="A0A0M4TCI1"/>
<dbReference type="Gene3D" id="3.40.1690.10">
    <property type="entry name" value="secretion proteins EscU"/>
    <property type="match status" value="1"/>
</dbReference>
<sequence length="71" mass="8155">MPYESFKSKNPLVLKITTNARKFGVETLQNEEFVSILLNVKKLEISSEQRQALAEIFAKLIKIEEDSQLSK</sequence>
<evidence type="ECO:0000313" key="2">
    <source>
        <dbReference type="Proteomes" id="UP000066049"/>
    </source>
</evidence>
<organism evidence="1 2">
    <name type="scientific">Campylobacter concisus</name>
    <dbReference type="NCBI Taxonomy" id="199"/>
    <lineage>
        <taxon>Bacteria</taxon>
        <taxon>Pseudomonadati</taxon>
        <taxon>Campylobacterota</taxon>
        <taxon>Epsilonproteobacteria</taxon>
        <taxon>Campylobacterales</taxon>
        <taxon>Campylobacteraceae</taxon>
        <taxon>Campylobacter</taxon>
    </lineage>
</organism>
<accession>A0A0M4TCI1</accession>
<evidence type="ECO:0000313" key="1">
    <source>
        <dbReference type="EMBL" id="ALF48211.1"/>
    </source>
</evidence>
<dbReference type="RefSeq" id="WP_054197133.1">
    <property type="nucleotide sequence ID" value="NZ_CABMKQ010000040.1"/>
</dbReference>
<dbReference type="InterPro" id="IPR029025">
    <property type="entry name" value="T3SS_substrate_exporter_C"/>
</dbReference>
<protein>
    <submittedName>
        <fullName evidence="1">Uncharacterized protein</fullName>
    </submittedName>
</protein>
<dbReference type="EMBL" id="CP012541">
    <property type="protein sequence ID" value="ALF48211.1"/>
    <property type="molecule type" value="Genomic_DNA"/>
</dbReference>
<dbReference type="Proteomes" id="UP000066049">
    <property type="component" value="Chromosome"/>
</dbReference>
<proteinExistence type="predicted"/>
<dbReference type="PATRIC" id="fig|199.248.peg.1611"/>